<dbReference type="InterPro" id="IPR032710">
    <property type="entry name" value="NTF2-like_dom_sf"/>
</dbReference>
<evidence type="ECO:0000313" key="2">
    <source>
        <dbReference type="EMBL" id="SUZ92973.1"/>
    </source>
</evidence>
<reference evidence="2" key="1">
    <citation type="submission" date="2018-05" db="EMBL/GenBank/DDBJ databases">
        <authorList>
            <person name="Lanie J.A."/>
            <person name="Ng W.-L."/>
            <person name="Kazmierczak K.M."/>
            <person name="Andrzejewski T.M."/>
            <person name="Davidsen T.M."/>
            <person name="Wayne K.J."/>
            <person name="Tettelin H."/>
            <person name="Glass J.I."/>
            <person name="Rusch D."/>
            <person name="Podicherti R."/>
            <person name="Tsui H.-C.T."/>
            <person name="Winkler M.E."/>
        </authorList>
    </citation>
    <scope>NUCLEOTIDE SEQUENCE</scope>
</reference>
<protein>
    <recommendedName>
        <fullName evidence="1">SnoaL-like domain-containing protein</fullName>
    </recommendedName>
</protein>
<gene>
    <name evidence="2" type="ORF">METZ01_LOCUS45827</name>
</gene>
<dbReference type="InterPro" id="IPR037401">
    <property type="entry name" value="SnoaL-like"/>
</dbReference>
<proteinExistence type="predicted"/>
<organism evidence="2">
    <name type="scientific">marine metagenome</name>
    <dbReference type="NCBI Taxonomy" id="408172"/>
    <lineage>
        <taxon>unclassified sequences</taxon>
        <taxon>metagenomes</taxon>
        <taxon>ecological metagenomes</taxon>
    </lineage>
</organism>
<dbReference type="EMBL" id="UINC01002106">
    <property type="protein sequence ID" value="SUZ92973.1"/>
    <property type="molecule type" value="Genomic_DNA"/>
</dbReference>
<feature type="domain" description="SnoaL-like" evidence="1">
    <location>
        <begin position="5"/>
        <end position="128"/>
    </location>
</feature>
<name>A0A381RVM2_9ZZZZ</name>
<sequence length="173" mass="20104">MDMETLLAKQEITDVVYRYARGIDRMDFELVRSCYHPDAYDDHGSFKGSVDEFIDMAKDFMPRWTATMHFMGNVLVDEIDGDCARAETYAVAYHRREFPNKEGKDDIFGIRYVDRFEKRDERWLIAHRVVATEWRRVETVPSGGPRGAVGVWGTRDGNDVIDWIMEAKDPALN</sequence>
<dbReference type="AlphaFoldDB" id="A0A381RVM2"/>
<dbReference type="Pfam" id="PF13577">
    <property type="entry name" value="SnoaL_4"/>
    <property type="match status" value="1"/>
</dbReference>
<dbReference type="SUPFAM" id="SSF54427">
    <property type="entry name" value="NTF2-like"/>
    <property type="match status" value="1"/>
</dbReference>
<evidence type="ECO:0000259" key="1">
    <source>
        <dbReference type="Pfam" id="PF13577"/>
    </source>
</evidence>
<accession>A0A381RVM2</accession>
<dbReference type="CDD" id="cd00531">
    <property type="entry name" value="NTF2_like"/>
    <property type="match status" value="1"/>
</dbReference>
<dbReference type="Gene3D" id="3.10.450.50">
    <property type="match status" value="1"/>
</dbReference>